<keyword evidence="1" id="KW-0732">Signal</keyword>
<organism evidence="2 3">
    <name type="scientific">Candidatus Scatocola faecipullorum</name>
    <dbReference type="NCBI Taxonomy" id="2840917"/>
    <lineage>
        <taxon>Bacteria</taxon>
        <taxon>Pseudomonadati</taxon>
        <taxon>Pseudomonadota</taxon>
        <taxon>Alphaproteobacteria</taxon>
        <taxon>Rhodospirillales</taxon>
        <taxon>Rhodospirillaceae</taxon>
        <taxon>Rhodospirillaceae incertae sedis</taxon>
        <taxon>Candidatus Scatocola</taxon>
    </lineage>
</organism>
<dbReference type="Proteomes" id="UP000824107">
    <property type="component" value="Unassembled WGS sequence"/>
</dbReference>
<dbReference type="PANTHER" id="PTHR38075:SF1">
    <property type="entry name" value="DUF4139 DOMAIN-CONTAINING PROTEIN"/>
    <property type="match status" value="1"/>
</dbReference>
<feature type="signal peptide" evidence="1">
    <location>
        <begin position="1"/>
        <end position="17"/>
    </location>
</feature>
<gene>
    <name evidence="2" type="ORF">IAD20_08375</name>
</gene>
<feature type="chain" id="PRO_5039632650" evidence="1">
    <location>
        <begin position="18"/>
        <end position="483"/>
    </location>
</feature>
<evidence type="ECO:0000313" key="3">
    <source>
        <dbReference type="Proteomes" id="UP000824107"/>
    </source>
</evidence>
<evidence type="ECO:0000313" key="2">
    <source>
        <dbReference type="EMBL" id="HIU54077.1"/>
    </source>
</evidence>
<dbReference type="AlphaFoldDB" id="A0A9D1M5S7"/>
<proteinExistence type="predicted"/>
<dbReference type="PANTHER" id="PTHR38075">
    <property type="entry name" value="DUF4139 DOMAIN-CONTAINING PROTEIN"/>
    <property type="match status" value="1"/>
</dbReference>
<sequence length="483" mass="52523">MTSSTVKLLMAAGIAGAAMPQNLSAKEIILEGGDNAAVAVSIYNNDLAFVRDSRTAALNAGRNSVAFKGVAEKIMPETAMLTGSQISVIEQNYNYNLLTPVNIVNESVGKTVKTALYDEKTGTTVFDQAKILDSNYGNPILQFSYGIETHFPGRLIFDSLPENLTSKPTLSADLEAGQAGDNRLELAYLTRGLSWKADYVADITGADSLNLKGWITLTNESGADYKNALVQLVAGNVNLVSQVQPRAMPMMYAAKMVRNAEMAMADSAAGTPAQEALADYYIYTLPFKTTITDKQSKQVSLLSKDDVKFAREYRLTSPLYLWPNMRESEFVRQNPDVIFKLTNDKASNLGEPLPKGVVRFYENDKSGKVQFLGESSLKQLAAGDNAELKIGQSFDIAVKGKVTGVKSIAKNISEADAEIKFNNAKDKAETVVFEQGFNSNWEVVGESLKHEKKNASTAVWKVSVPAKGQAVLTYKVRLTGDNN</sequence>
<reference evidence="2" key="2">
    <citation type="journal article" date="2021" name="PeerJ">
        <title>Extensive microbial diversity within the chicken gut microbiome revealed by metagenomics and culture.</title>
        <authorList>
            <person name="Gilroy R."/>
            <person name="Ravi A."/>
            <person name="Getino M."/>
            <person name="Pursley I."/>
            <person name="Horton D.L."/>
            <person name="Alikhan N.F."/>
            <person name="Baker D."/>
            <person name="Gharbi K."/>
            <person name="Hall N."/>
            <person name="Watson M."/>
            <person name="Adriaenssens E.M."/>
            <person name="Foster-Nyarko E."/>
            <person name="Jarju S."/>
            <person name="Secka A."/>
            <person name="Antonio M."/>
            <person name="Oren A."/>
            <person name="Chaudhuri R.R."/>
            <person name="La Ragione R."/>
            <person name="Hildebrand F."/>
            <person name="Pallen M.J."/>
        </authorList>
    </citation>
    <scope>NUCLEOTIDE SEQUENCE</scope>
    <source>
        <strain evidence="2">ChiW3-316</strain>
    </source>
</reference>
<protein>
    <submittedName>
        <fullName evidence="2">DUF4139 domain-containing protein</fullName>
    </submittedName>
</protein>
<accession>A0A9D1M5S7</accession>
<comment type="caution">
    <text evidence="2">The sequence shown here is derived from an EMBL/GenBank/DDBJ whole genome shotgun (WGS) entry which is preliminary data.</text>
</comment>
<dbReference type="EMBL" id="DVNC01000058">
    <property type="protein sequence ID" value="HIU54077.1"/>
    <property type="molecule type" value="Genomic_DNA"/>
</dbReference>
<evidence type="ECO:0000256" key="1">
    <source>
        <dbReference type="SAM" id="SignalP"/>
    </source>
</evidence>
<name>A0A9D1M5S7_9PROT</name>
<reference evidence="2" key="1">
    <citation type="submission" date="2020-10" db="EMBL/GenBank/DDBJ databases">
        <authorList>
            <person name="Gilroy R."/>
        </authorList>
    </citation>
    <scope>NUCLEOTIDE SEQUENCE</scope>
    <source>
        <strain evidence="2">ChiW3-316</strain>
    </source>
</reference>